<gene>
    <name evidence="2" type="ORF">H9771_01630</name>
</gene>
<evidence type="ECO:0000256" key="1">
    <source>
        <dbReference type="SAM" id="Phobius"/>
    </source>
</evidence>
<sequence length="229" mass="25601">MAPRNVCIPSLETGTGCFAFATRPIEAVCFVRKGVHNFFTSKLVLKQILRRRALVLEMLFCTTCTSILISNFDFFSMIFESAGISVSMIGVIYASFGILNIIGVKFYEKTRVSRFSSAVLLLMPFSFLFLVSRSVPLILLGVCFQEVFFSYYNIHLNISVLNSIEDLQNSSYFQSMVSLINVVLRIVLTAIITLAFKVFPFGAVYGGFAAVTLCATCIYLRRTLVKDKS</sequence>
<reference evidence="2" key="1">
    <citation type="journal article" date="2021" name="PeerJ">
        <title>Extensive microbial diversity within the chicken gut microbiome revealed by metagenomics and culture.</title>
        <authorList>
            <person name="Gilroy R."/>
            <person name="Ravi A."/>
            <person name="Getino M."/>
            <person name="Pursley I."/>
            <person name="Horton D.L."/>
            <person name="Alikhan N.F."/>
            <person name="Baker D."/>
            <person name="Gharbi K."/>
            <person name="Hall N."/>
            <person name="Watson M."/>
            <person name="Adriaenssens E.M."/>
            <person name="Foster-Nyarko E."/>
            <person name="Jarju S."/>
            <person name="Secka A."/>
            <person name="Antonio M."/>
            <person name="Oren A."/>
            <person name="Chaudhuri R.R."/>
            <person name="La Ragione R."/>
            <person name="Hildebrand F."/>
            <person name="Pallen M.J."/>
        </authorList>
    </citation>
    <scope>NUCLEOTIDE SEQUENCE</scope>
    <source>
        <strain evidence="2">ChiHjej9B8-13557</strain>
    </source>
</reference>
<dbReference type="Proteomes" id="UP000824211">
    <property type="component" value="Unassembled WGS sequence"/>
</dbReference>
<accession>A0A9D2MDU7</accession>
<name>A0A9D2MDU7_9FIRM</name>
<feature type="transmembrane region" description="Helical" evidence="1">
    <location>
        <begin position="175"/>
        <end position="196"/>
    </location>
</feature>
<comment type="caution">
    <text evidence="2">The sequence shown here is derived from an EMBL/GenBank/DDBJ whole genome shotgun (WGS) entry which is preliminary data.</text>
</comment>
<dbReference type="SUPFAM" id="SSF103473">
    <property type="entry name" value="MFS general substrate transporter"/>
    <property type="match status" value="1"/>
</dbReference>
<keyword evidence="1" id="KW-0472">Membrane</keyword>
<dbReference type="InterPro" id="IPR036259">
    <property type="entry name" value="MFS_trans_sf"/>
</dbReference>
<dbReference type="Gene3D" id="1.20.1250.20">
    <property type="entry name" value="MFS general substrate transporter like domains"/>
    <property type="match status" value="1"/>
</dbReference>
<proteinExistence type="predicted"/>
<feature type="transmembrane region" description="Helical" evidence="1">
    <location>
        <begin position="202"/>
        <end position="220"/>
    </location>
</feature>
<evidence type="ECO:0008006" key="4">
    <source>
        <dbReference type="Google" id="ProtNLM"/>
    </source>
</evidence>
<keyword evidence="1" id="KW-0812">Transmembrane</keyword>
<feature type="transmembrane region" description="Helical" evidence="1">
    <location>
        <begin position="53"/>
        <end position="72"/>
    </location>
</feature>
<feature type="transmembrane region" description="Helical" evidence="1">
    <location>
        <begin position="84"/>
        <end position="103"/>
    </location>
</feature>
<feature type="transmembrane region" description="Helical" evidence="1">
    <location>
        <begin position="115"/>
        <end position="131"/>
    </location>
</feature>
<evidence type="ECO:0000313" key="3">
    <source>
        <dbReference type="Proteomes" id="UP000824211"/>
    </source>
</evidence>
<evidence type="ECO:0000313" key="2">
    <source>
        <dbReference type="EMBL" id="HJB58355.1"/>
    </source>
</evidence>
<reference evidence="2" key="2">
    <citation type="submission" date="2021-04" db="EMBL/GenBank/DDBJ databases">
        <authorList>
            <person name="Gilroy R."/>
        </authorList>
    </citation>
    <scope>NUCLEOTIDE SEQUENCE</scope>
    <source>
        <strain evidence="2">ChiHjej9B8-13557</strain>
    </source>
</reference>
<dbReference type="EMBL" id="DWXX01000031">
    <property type="protein sequence ID" value="HJB58355.1"/>
    <property type="molecule type" value="Genomic_DNA"/>
</dbReference>
<dbReference type="AlphaFoldDB" id="A0A9D2MDU7"/>
<protein>
    <recommendedName>
        <fullName evidence="4">MFS transporter</fullName>
    </recommendedName>
</protein>
<keyword evidence="1" id="KW-1133">Transmembrane helix</keyword>
<organism evidence="2 3">
    <name type="scientific">Candidatus Faecalibacterium faecipullorum</name>
    <dbReference type="NCBI Taxonomy" id="2838578"/>
    <lineage>
        <taxon>Bacteria</taxon>
        <taxon>Bacillati</taxon>
        <taxon>Bacillota</taxon>
        <taxon>Clostridia</taxon>
        <taxon>Eubacteriales</taxon>
        <taxon>Oscillospiraceae</taxon>
        <taxon>Faecalibacterium</taxon>
    </lineage>
</organism>
<feature type="transmembrane region" description="Helical" evidence="1">
    <location>
        <begin position="137"/>
        <end position="154"/>
    </location>
</feature>